<keyword evidence="2" id="KW-1185">Reference proteome</keyword>
<reference evidence="1 2" key="1">
    <citation type="journal article" date="2020" name="bioRxiv">
        <title>Sequence and annotation of 42 cannabis genomes reveals extensive copy number variation in cannabinoid synthesis and pathogen resistance genes.</title>
        <authorList>
            <person name="Mckernan K.J."/>
            <person name="Helbert Y."/>
            <person name="Kane L.T."/>
            <person name="Ebling H."/>
            <person name="Zhang L."/>
            <person name="Liu B."/>
            <person name="Eaton Z."/>
            <person name="Mclaughlin S."/>
            <person name="Kingan S."/>
            <person name="Baybayan P."/>
            <person name="Concepcion G."/>
            <person name="Jordan M."/>
            <person name="Riva A."/>
            <person name="Barbazuk W."/>
            <person name="Harkins T."/>
        </authorList>
    </citation>
    <scope>NUCLEOTIDE SEQUENCE [LARGE SCALE GENOMIC DNA]</scope>
    <source>
        <strain evidence="2">cv. Jamaican Lion 4</strain>
        <tissue evidence="1">Leaf</tissue>
    </source>
</reference>
<dbReference type="SUPFAM" id="SSF56219">
    <property type="entry name" value="DNase I-like"/>
    <property type="match status" value="1"/>
</dbReference>
<dbReference type="Gene3D" id="3.60.10.10">
    <property type="entry name" value="Endonuclease/exonuclease/phosphatase"/>
    <property type="match status" value="1"/>
</dbReference>
<dbReference type="EMBL" id="JAATIQ010000331">
    <property type="protein sequence ID" value="KAF4361333.1"/>
    <property type="molecule type" value="Genomic_DNA"/>
</dbReference>
<gene>
    <name evidence="1" type="ORF">G4B88_005123</name>
</gene>
<organism evidence="1 2">
    <name type="scientific">Cannabis sativa</name>
    <name type="common">Hemp</name>
    <name type="synonym">Marijuana</name>
    <dbReference type="NCBI Taxonomy" id="3483"/>
    <lineage>
        <taxon>Eukaryota</taxon>
        <taxon>Viridiplantae</taxon>
        <taxon>Streptophyta</taxon>
        <taxon>Embryophyta</taxon>
        <taxon>Tracheophyta</taxon>
        <taxon>Spermatophyta</taxon>
        <taxon>Magnoliopsida</taxon>
        <taxon>eudicotyledons</taxon>
        <taxon>Gunneridae</taxon>
        <taxon>Pentapetalae</taxon>
        <taxon>rosids</taxon>
        <taxon>fabids</taxon>
        <taxon>Rosales</taxon>
        <taxon>Cannabaceae</taxon>
        <taxon>Cannabis</taxon>
    </lineage>
</organism>
<evidence type="ECO:0000313" key="1">
    <source>
        <dbReference type="EMBL" id="KAF4361333.1"/>
    </source>
</evidence>
<dbReference type="AlphaFoldDB" id="A0A7J6ESD3"/>
<comment type="caution">
    <text evidence="1">The sequence shown here is derived from an EMBL/GenBank/DDBJ whole genome shotgun (WGS) entry which is preliminary data.</text>
</comment>
<name>A0A7J6ESD3_CANSA</name>
<dbReference type="InterPro" id="IPR036691">
    <property type="entry name" value="Endo/exonu/phosph_ase_sf"/>
</dbReference>
<evidence type="ECO:0000313" key="2">
    <source>
        <dbReference type="Proteomes" id="UP000583929"/>
    </source>
</evidence>
<protein>
    <recommendedName>
        <fullName evidence="3">Reverse transcriptase</fullName>
    </recommendedName>
</protein>
<accession>A0A7J6ESD3</accession>
<evidence type="ECO:0008006" key="3">
    <source>
        <dbReference type="Google" id="ProtNLM"/>
    </source>
</evidence>
<proteinExistence type="predicted"/>
<dbReference type="Proteomes" id="UP000583929">
    <property type="component" value="Unassembled WGS sequence"/>
</dbReference>
<sequence length="342" mass="39299">MWKEVLGISIESSSRFHIDSVIRDTNGLCFRFIGMYGNPDASQRFLTWQLLDRFGEGVRGPWLCGGDMNEILDNFEKHGGPPRGFEAMARFRWSLDYCALKDLSKDYNTFTWCNGHWDSADWWCSKHKAMLISFGQDVNQNGVGSRSRKHSRFHFEEAWCDEEECEMVVKDKWLDGLSCVTPTMLKAKNLSCGKGSHFTTIQPTLEKIEEVVQVLRSRVSDVMNEEDVVRAVKSMNPIKALWKNGLSALFYQKYWEITPGDMFVEFVLRLWKGAGFGKVGGAKRQLGICKIVCYIGLLVPSMDRALDWVAEYLHEFWDKTDGERLVEPKLKCKWQPPKMGGC</sequence>